<dbReference type="InterPro" id="IPR035906">
    <property type="entry name" value="MetI-like_sf"/>
</dbReference>
<evidence type="ECO:0000313" key="9">
    <source>
        <dbReference type="EMBL" id="QOR71915.1"/>
    </source>
</evidence>
<dbReference type="KEGG" id="halt:IM660_06565"/>
<dbReference type="CDD" id="cd06261">
    <property type="entry name" value="TM_PBP2"/>
    <property type="match status" value="1"/>
</dbReference>
<comment type="subcellular location">
    <subcellularLocation>
        <location evidence="1 7">Cell membrane</location>
        <topology evidence="1 7">Multi-pass membrane protein</topology>
    </subcellularLocation>
</comment>
<feature type="transmembrane region" description="Helical" evidence="7">
    <location>
        <begin position="139"/>
        <end position="163"/>
    </location>
</feature>
<protein>
    <submittedName>
        <fullName evidence="9">Phosphonate ABC transporter, permease protein PhnE</fullName>
    </submittedName>
</protein>
<keyword evidence="2 7" id="KW-0813">Transport</keyword>
<dbReference type="Proteomes" id="UP000593758">
    <property type="component" value="Chromosome"/>
</dbReference>
<evidence type="ECO:0000256" key="2">
    <source>
        <dbReference type="ARBA" id="ARBA00022448"/>
    </source>
</evidence>
<dbReference type="SUPFAM" id="SSF161098">
    <property type="entry name" value="MetI-like"/>
    <property type="match status" value="1"/>
</dbReference>
<dbReference type="Gene3D" id="1.10.3720.10">
    <property type="entry name" value="MetI-like"/>
    <property type="match status" value="1"/>
</dbReference>
<comment type="similarity">
    <text evidence="7">Belongs to the binding-protein-dependent transport system permease family.</text>
</comment>
<evidence type="ECO:0000256" key="7">
    <source>
        <dbReference type="RuleBase" id="RU363032"/>
    </source>
</evidence>
<dbReference type="GO" id="GO:0005886">
    <property type="term" value="C:plasma membrane"/>
    <property type="evidence" value="ECO:0007669"/>
    <property type="project" value="UniProtKB-SubCell"/>
</dbReference>
<feature type="transmembrane region" description="Helical" evidence="7">
    <location>
        <begin position="199"/>
        <end position="217"/>
    </location>
</feature>
<dbReference type="InterPro" id="IPR005769">
    <property type="entry name" value="PhnE/PtxC"/>
</dbReference>
<dbReference type="GO" id="GO:0015416">
    <property type="term" value="F:ABC-type phosphonate transporter activity"/>
    <property type="evidence" value="ECO:0007669"/>
    <property type="project" value="InterPro"/>
</dbReference>
<feature type="transmembrane region" description="Helical" evidence="7">
    <location>
        <begin position="250"/>
        <end position="267"/>
    </location>
</feature>
<evidence type="ECO:0000256" key="1">
    <source>
        <dbReference type="ARBA" id="ARBA00004651"/>
    </source>
</evidence>
<dbReference type="PROSITE" id="PS50928">
    <property type="entry name" value="ABC_TM1"/>
    <property type="match status" value="1"/>
</dbReference>
<dbReference type="RefSeq" id="WP_193498564.1">
    <property type="nucleotide sequence ID" value="NZ_CP063169.1"/>
</dbReference>
<keyword evidence="4 7" id="KW-0812">Transmembrane</keyword>
<name>A0A7M1SWI8_9MICO</name>
<feature type="transmembrane region" description="Helical" evidence="7">
    <location>
        <begin position="94"/>
        <end position="118"/>
    </location>
</feature>
<evidence type="ECO:0000256" key="5">
    <source>
        <dbReference type="ARBA" id="ARBA00022989"/>
    </source>
</evidence>
<keyword evidence="5 7" id="KW-1133">Transmembrane helix</keyword>
<dbReference type="EMBL" id="CP063169">
    <property type="protein sequence ID" value="QOR71915.1"/>
    <property type="molecule type" value="Genomic_DNA"/>
</dbReference>
<dbReference type="PANTHER" id="PTHR30043">
    <property type="entry name" value="PHOSPHONATES TRANSPORT SYSTEM PERMEASE PROTEIN"/>
    <property type="match status" value="1"/>
</dbReference>
<organism evidence="9 10">
    <name type="scientific">Ruania alkalisoli</name>
    <dbReference type="NCBI Taxonomy" id="2779775"/>
    <lineage>
        <taxon>Bacteria</taxon>
        <taxon>Bacillati</taxon>
        <taxon>Actinomycetota</taxon>
        <taxon>Actinomycetes</taxon>
        <taxon>Micrococcales</taxon>
        <taxon>Ruaniaceae</taxon>
        <taxon>Ruania</taxon>
    </lineage>
</organism>
<evidence type="ECO:0000256" key="4">
    <source>
        <dbReference type="ARBA" id="ARBA00022692"/>
    </source>
</evidence>
<feature type="transmembrane region" description="Helical" evidence="7">
    <location>
        <begin position="26"/>
        <end position="43"/>
    </location>
</feature>
<keyword evidence="3" id="KW-1003">Cell membrane</keyword>
<feature type="domain" description="ABC transmembrane type-1" evidence="8">
    <location>
        <begin position="88"/>
        <end position="271"/>
    </location>
</feature>
<accession>A0A7M1SWI8</accession>
<dbReference type="InterPro" id="IPR000515">
    <property type="entry name" value="MetI-like"/>
</dbReference>
<evidence type="ECO:0000259" key="8">
    <source>
        <dbReference type="PROSITE" id="PS50928"/>
    </source>
</evidence>
<keyword evidence="10" id="KW-1185">Reference proteome</keyword>
<dbReference type="AlphaFoldDB" id="A0A7M1SWI8"/>
<evidence type="ECO:0000313" key="10">
    <source>
        <dbReference type="Proteomes" id="UP000593758"/>
    </source>
</evidence>
<dbReference type="Pfam" id="PF00528">
    <property type="entry name" value="BPD_transp_1"/>
    <property type="match status" value="1"/>
</dbReference>
<reference evidence="9 10" key="1">
    <citation type="submission" date="2020-10" db="EMBL/GenBank/DDBJ databases">
        <title>Haloactinobacterium sp. RN3S43, a bacterium isolated from saline soil.</title>
        <authorList>
            <person name="Sun J.-Q."/>
        </authorList>
    </citation>
    <scope>NUCLEOTIDE SEQUENCE [LARGE SCALE GENOMIC DNA]</scope>
    <source>
        <strain evidence="9 10">RN3S43</strain>
    </source>
</reference>
<keyword evidence="6 7" id="KW-0472">Membrane</keyword>
<feature type="transmembrane region" description="Helical" evidence="7">
    <location>
        <begin position="224"/>
        <end position="244"/>
    </location>
</feature>
<proteinExistence type="inferred from homology"/>
<sequence>MSARETPPATQASLARPRPPSKVRSTVWLLVSAAIVLFAIWQVNADWSRFGNIFTEAPRYVALMGQGVIENPFTMPWSEYWTKSLALMVESLQMAWIGTLIGAVLSFPVSFLAASNTAPRVVVIITRQVLNIIRAVPEIVLALVFMIPVFGLGPLAGAMALGVGSVGTLGKLSSEAIEGIDRGPLEALDAAGASKLQQLRWAVVPQVLPEIVAFWLYRFEINIRAGAILGIVGAGGIGSILDQLFNAREWGRIGITLVVIIVVTVIVDQISAKVRQRIIAGPGAPAAAKHLRERVAV</sequence>
<gene>
    <name evidence="9" type="primary">phnE</name>
    <name evidence="9" type="ORF">IM660_06565</name>
</gene>
<evidence type="ECO:0000256" key="3">
    <source>
        <dbReference type="ARBA" id="ARBA00022475"/>
    </source>
</evidence>
<evidence type="ECO:0000256" key="6">
    <source>
        <dbReference type="ARBA" id="ARBA00023136"/>
    </source>
</evidence>
<dbReference type="NCBIfam" id="TIGR01097">
    <property type="entry name" value="PhnE"/>
    <property type="match status" value="1"/>
</dbReference>
<dbReference type="PANTHER" id="PTHR30043:SF1">
    <property type="entry name" value="ABC TRANSPORT SYSTEM PERMEASE PROTEIN P69"/>
    <property type="match status" value="1"/>
</dbReference>